<proteinExistence type="predicted"/>
<organism evidence="7 8">
    <name type="scientific">Humicola insolens</name>
    <name type="common">Soft-rot fungus</name>
    <dbReference type="NCBI Taxonomy" id="85995"/>
    <lineage>
        <taxon>Eukaryota</taxon>
        <taxon>Fungi</taxon>
        <taxon>Dikarya</taxon>
        <taxon>Ascomycota</taxon>
        <taxon>Pezizomycotina</taxon>
        <taxon>Sordariomycetes</taxon>
        <taxon>Sordariomycetidae</taxon>
        <taxon>Sordariales</taxon>
        <taxon>Chaetomiaceae</taxon>
        <taxon>Mycothermus</taxon>
    </lineage>
</organism>
<reference evidence="7 8" key="1">
    <citation type="journal article" date="2024" name="Commun. Biol.">
        <title>Comparative genomic analysis of thermophilic fungi reveals convergent evolutionary adaptations and gene losses.</title>
        <authorList>
            <person name="Steindorff A.S."/>
            <person name="Aguilar-Pontes M.V."/>
            <person name="Robinson A.J."/>
            <person name="Andreopoulos B."/>
            <person name="LaButti K."/>
            <person name="Kuo A."/>
            <person name="Mondo S."/>
            <person name="Riley R."/>
            <person name="Otillar R."/>
            <person name="Haridas S."/>
            <person name="Lipzen A."/>
            <person name="Grimwood J."/>
            <person name="Schmutz J."/>
            <person name="Clum A."/>
            <person name="Reid I.D."/>
            <person name="Moisan M.C."/>
            <person name="Butler G."/>
            <person name="Nguyen T.T.M."/>
            <person name="Dewar K."/>
            <person name="Conant G."/>
            <person name="Drula E."/>
            <person name="Henrissat B."/>
            <person name="Hansel C."/>
            <person name="Singer S."/>
            <person name="Hutchinson M.I."/>
            <person name="de Vries R.P."/>
            <person name="Natvig D.O."/>
            <person name="Powell A.J."/>
            <person name="Tsang A."/>
            <person name="Grigoriev I.V."/>
        </authorList>
    </citation>
    <scope>NUCLEOTIDE SEQUENCE [LARGE SCALE GENOMIC DNA]</scope>
    <source>
        <strain evidence="7 8">CBS 620.91</strain>
    </source>
</reference>
<dbReference type="EMBL" id="JAZGSY010000367">
    <property type="protein sequence ID" value="KAL1836780.1"/>
    <property type="molecule type" value="Genomic_DNA"/>
</dbReference>
<evidence type="ECO:0000313" key="8">
    <source>
        <dbReference type="Proteomes" id="UP001583172"/>
    </source>
</evidence>
<dbReference type="Gene3D" id="1.10.8.60">
    <property type="match status" value="1"/>
</dbReference>
<feature type="domain" description="AAA+ ATPase" evidence="6">
    <location>
        <begin position="779"/>
        <end position="913"/>
    </location>
</feature>
<dbReference type="SUPFAM" id="SSF52540">
    <property type="entry name" value="P-loop containing nucleoside triphosphate hydrolases"/>
    <property type="match status" value="1"/>
</dbReference>
<accession>A0ABR3V4W1</accession>
<protein>
    <recommendedName>
        <fullName evidence="6">AAA+ ATPase domain-containing protein</fullName>
    </recommendedName>
</protein>
<comment type="caution">
    <text evidence="7">The sequence shown here is derived from an EMBL/GenBank/DDBJ whole genome shotgun (WGS) entry which is preliminary data.</text>
</comment>
<dbReference type="SMART" id="SM00382">
    <property type="entry name" value="AAA"/>
    <property type="match status" value="1"/>
</dbReference>
<dbReference type="InterPro" id="IPR051701">
    <property type="entry name" value="Mito_OM_Translocase_MSP1"/>
</dbReference>
<keyword evidence="3" id="KW-0496">Mitochondrion</keyword>
<feature type="region of interest" description="Disordered" evidence="5">
    <location>
        <begin position="563"/>
        <end position="586"/>
    </location>
</feature>
<feature type="region of interest" description="Disordered" evidence="5">
    <location>
        <begin position="978"/>
        <end position="1002"/>
    </location>
</feature>
<dbReference type="Pfam" id="PF17862">
    <property type="entry name" value="AAA_lid_3"/>
    <property type="match status" value="1"/>
</dbReference>
<dbReference type="Gene3D" id="3.40.50.300">
    <property type="entry name" value="P-loop containing nucleotide triphosphate hydrolases"/>
    <property type="match status" value="1"/>
</dbReference>
<comment type="subcellular location">
    <subcellularLocation>
        <location evidence="1">Mitochondrion outer membrane</location>
        <topology evidence="1">Single-pass membrane protein</topology>
    </subcellularLocation>
</comment>
<evidence type="ECO:0000313" key="7">
    <source>
        <dbReference type="EMBL" id="KAL1836780.1"/>
    </source>
</evidence>
<dbReference type="InterPro" id="IPR041569">
    <property type="entry name" value="AAA_lid_3"/>
</dbReference>
<dbReference type="InterPro" id="IPR003593">
    <property type="entry name" value="AAA+_ATPase"/>
</dbReference>
<keyword evidence="3" id="KW-0472">Membrane</keyword>
<name>A0ABR3V4W1_HUMIN</name>
<evidence type="ECO:0000256" key="4">
    <source>
        <dbReference type="ARBA" id="ARBA00022840"/>
    </source>
</evidence>
<evidence type="ECO:0000256" key="3">
    <source>
        <dbReference type="ARBA" id="ARBA00022787"/>
    </source>
</evidence>
<dbReference type="Pfam" id="PF00004">
    <property type="entry name" value="AAA"/>
    <property type="match status" value="1"/>
</dbReference>
<gene>
    <name evidence="7" type="ORF">VTJ49DRAFT_4651</name>
</gene>
<evidence type="ECO:0000256" key="1">
    <source>
        <dbReference type="ARBA" id="ARBA00004572"/>
    </source>
</evidence>
<dbReference type="Proteomes" id="UP001583172">
    <property type="component" value="Unassembled WGS sequence"/>
</dbReference>
<feature type="compositionally biased region" description="Low complexity" evidence="5">
    <location>
        <begin position="78"/>
        <end position="90"/>
    </location>
</feature>
<feature type="compositionally biased region" description="Polar residues" evidence="5">
    <location>
        <begin position="41"/>
        <end position="67"/>
    </location>
</feature>
<dbReference type="PANTHER" id="PTHR45644:SF56">
    <property type="entry name" value="AAA ATPASE, PUTATIVE (AFU_ORTHOLOGUE AFUA_2G12920)-RELATED"/>
    <property type="match status" value="1"/>
</dbReference>
<dbReference type="PANTHER" id="PTHR45644">
    <property type="entry name" value="AAA ATPASE, PUTATIVE (AFU_ORTHOLOGUE AFUA_2G12920)-RELATED-RELATED"/>
    <property type="match status" value="1"/>
</dbReference>
<keyword evidence="2" id="KW-0547">Nucleotide-binding</keyword>
<feature type="region of interest" description="Disordered" evidence="5">
    <location>
        <begin position="1061"/>
        <end position="1084"/>
    </location>
</feature>
<keyword evidence="8" id="KW-1185">Reference proteome</keyword>
<feature type="compositionally biased region" description="Polar residues" evidence="5">
    <location>
        <begin position="566"/>
        <end position="579"/>
    </location>
</feature>
<sequence length="1084" mass="119555">MRAPVPRPRAPHACCGRWGPRPAVGDGHDEASILEPHPTEDSSASRPENDPKSTTGAPPSASDPDNNSDAKDTAAKSDQPTDAPTPATPDAEARREMLRSAGYGSARARATRNNRVEEAPPLTVPQWLFEYMTPLSHLLGKADEEASFQLSDEDRFSLLAAAERLADKEALTDADVEELKNEFNWFLKDRTYGSGEVVVDIMSVTKGLDDSYYNPFLSLILSLRLLHQSFFWQALLLTYDPTADPSHLNGLRQHFQDNIEDRPVWRPLPADGLSAKAQRWISSVLFDSRSDEKPLRISPLAQRPDPEYAACVELVSTLQGQAHGPPIVLCMLKDKGFYVAKEIVQDIAAHLRTNVLHLNAHILARILGRHMGQNPFSARGRLAMLGYAAAEMNGRMAVRQDATVDSEQTGLSVVSVELGSRLRSLVGPARDALTPASPEGRWDDLKISAALETLVASMDRMSDNVAESIAQNAGITDPEDIQILKDQLAQSRDLIIHVHDYVELNTLYPSILNKLHAIANRMCTLTRTVVVLGTSGGDEKAPQWRDRVVDLSRDGARVIPFLSAPANHSGSANHSAPTNRSREENSNLRENLGNIEEMVLAMAGGNIPVYFGLEEFEDAFNEKDPEEKKIKDFLRANVYDAQWVTRVASAMIGRSYGPRDDGYGLPDLGHALKFVLELDNHWQQAVPRVAPPYFSPFHVPRSSSSGNDAVDRLPGAAAKQEYTSEEKKLLSGLIDAKDIHTTFDDIVVPQDTKESLIGLTTLSLVRPDAFSYGVLKTEHITGCLLYGPPGTGKTLLGKAVAKQSGANMLSVSAADIHDKYLGQSERNVKALFSLARKLAPCVIFLDEADALLSARKSNGGRVAHRETITQFLREWDGLVQTRAFIMVATNRPFDLDEAVLRRLPRKILVDLPLPAEREAILRVMLKDERLAEDVDLAHLAGAPTDLYSGSDLKNLCVSAAMEAVRDEMRARDVWLAERRKEKEESNTNPNPEEEGDKDKEMEEYQFPERRLLTRAHFDKALREISASISSDMETLKALRKFDEQYGDAGRKKRARRAIGFLHHEGQPGGATGEARIRPAGSGSG</sequence>
<evidence type="ECO:0000256" key="5">
    <source>
        <dbReference type="SAM" id="MobiDB-lite"/>
    </source>
</evidence>
<evidence type="ECO:0000259" key="6">
    <source>
        <dbReference type="SMART" id="SM00382"/>
    </source>
</evidence>
<keyword evidence="3" id="KW-1000">Mitochondrion outer membrane</keyword>
<evidence type="ECO:0000256" key="2">
    <source>
        <dbReference type="ARBA" id="ARBA00022741"/>
    </source>
</evidence>
<dbReference type="InterPro" id="IPR027417">
    <property type="entry name" value="P-loop_NTPase"/>
</dbReference>
<feature type="region of interest" description="Disordered" evidence="5">
    <location>
        <begin position="1"/>
        <end position="91"/>
    </location>
</feature>
<keyword evidence="4" id="KW-0067">ATP-binding</keyword>
<dbReference type="InterPro" id="IPR003959">
    <property type="entry name" value="ATPase_AAA_core"/>
</dbReference>